<dbReference type="Gene3D" id="3.40.50.1820">
    <property type="entry name" value="alpha/beta hydrolase"/>
    <property type="match status" value="1"/>
</dbReference>
<dbReference type="Gene3D" id="3.10.100.10">
    <property type="entry name" value="Mannose-Binding Protein A, subunit A"/>
    <property type="match status" value="1"/>
</dbReference>
<evidence type="ECO:0000256" key="1">
    <source>
        <dbReference type="SAM" id="MobiDB-lite"/>
    </source>
</evidence>
<keyword evidence="4" id="KW-1185">Reference proteome</keyword>
<dbReference type="AlphaFoldDB" id="A0A6J8EK56"/>
<feature type="compositionally biased region" description="Basic and acidic residues" evidence="1">
    <location>
        <begin position="537"/>
        <end position="552"/>
    </location>
</feature>
<accession>A0A6J8EK56</accession>
<dbReference type="CDD" id="cd00037">
    <property type="entry name" value="CLECT"/>
    <property type="match status" value="1"/>
</dbReference>
<dbReference type="InterPro" id="IPR016186">
    <property type="entry name" value="C-type_lectin-like/link_sf"/>
</dbReference>
<evidence type="ECO:0000259" key="2">
    <source>
        <dbReference type="Pfam" id="PF12146"/>
    </source>
</evidence>
<proteinExistence type="predicted"/>
<reference evidence="3 4" key="1">
    <citation type="submission" date="2020-06" db="EMBL/GenBank/DDBJ databases">
        <authorList>
            <person name="Li R."/>
            <person name="Bekaert M."/>
        </authorList>
    </citation>
    <scope>NUCLEOTIDE SEQUENCE [LARGE SCALE GENOMIC DNA]</scope>
    <source>
        <strain evidence="4">wild</strain>
    </source>
</reference>
<dbReference type="Proteomes" id="UP000507470">
    <property type="component" value="Unassembled WGS sequence"/>
</dbReference>
<feature type="domain" description="Serine aminopeptidase S33" evidence="2">
    <location>
        <begin position="36"/>
        <end position="273"/>
    </location>
</feature>
<name>A0A6J8EK56_MYTCO</name>
<dbReference type="EMBL" id="CACVKT020009031">
    <property type="protein sequence ID" value="CAC5419431.1"/>
    <property type="molecule type" value="Genomic_DNA"/>
</dbReference>
<gene>
    <name evidence="3" type="ORF">MCOR_51773</name>
</gene>
<dbReference type="FunFam" id="3.40.50.1820:FF:000117">
    <property type="entry name" value="Monoglyceride lipase, putative"/>
    <property type="match status" value="1"/>
</dbReference>
<keyword evidence="3" id="KW-0378">Hydrolase</keyword>
<dbReference type="InterPro" id="IPR029058">
    <property type="entry name" value="AB_hydrolase_fold"/>
</dbReference>
<evidence type="ECO:0000313" key="4">
    <source>
        <dbReference type="Proteomes" id="UP000507470"/>
    </source>
</evidence>
<dbReference type="GO" id="GO:0047372">
    <property type="term" value="F:monoacylglycerol lipase activity"/>
    <property type="evidence" value="ECO:0007669"/>
    <property type="project" value="UniProtKB-EC"/>
</dbReference>
<dbReference type="InterPro" id="IPR016187">
    <property type="entry name" value="CTDL_fold"/>
</dbReference>
<dbReference type="Pfam" id="PF12146">
    <property type="entry name" value="Hydrolase_4"/>
    <property type="match status" value="1"/>
</dbReference>
<dbReference type="PANTHER" id="PTHR11614">
    <property type="entry name" value="PHOSPHOLIPASE-RELATED"/>
    <property type="match status" value="1"/>
</dbReference>
<dbReference type="InterPro" id="IPR051044">
    <property type="entry name" value="MAG_DAG_Lipase"/>
</dbReference>
<protein>
    <submittedName>
        <fullName evidence="3">MGLL</fullName>
        <ecNumber evidence="3">3.1.1.23</ecNumber>
    </submittedName>
</protein>
<evidence type="ECO:0000313" key="3">
    <source>
        <dbReference type="EMBL" id="CAC5419431.1"/>
    </source>
</evidence>
<dbReference type="InterPro" id="IPR022742">
    <property type="entry name" value="Hydrolase_4"/>
</dbReference>
<dbReference type="PRINTS" id="PR00111">
    <property type="entry name" value="ABHYDROLASE"/>
</dbReference>
<dbReference type="OrthoDB" id="2498029at2759"/>
<sequence>MTTDTSERFEKKIVNNNGKKLYCRYWNEEQQADNSSTRGLVFICHGAAEHCLYYTELAMYLIENGFYVFAHDHVGHGQSEGDRVHIETFDTYVNDVFQHVDQVKKNFPDNTPIFIIGHSMGGTISVLCGLERPDYFNGVILIGPALIPSPDAASPVKIFFGKIAAKVLPQLCVIKLDSKDLSRDSAVVKKYDDDPLVWHHGLKARWGVSFLKAMDTIKEKQSTIEWPFLALHGDEDKLCDVEGSKKFYEVAKSTDKEIKVYKGHYHQLHNELEEDKKVNIDQRYRRKIAHNCQNRHVTKPDNDQVAVCDIIRLSYCQFLNGPRRNPFDPIKNFRTIPNVPRFRGNARIGNFQRTNLNVVQQNSLRFQQQQLEQRLLDRREAEGSESDRGYTGGNNVQSQFPNTGFCRDGWTEASLDGVAICIRVNTDPSKWDDAQEKCRQDYSFLLKLEVPIKVQSKSIQDHLLSLGIKNVWTGLHSEHNHLVWDGISPSLVKSQSRFEKSPWKFDQNLVNNGNQLCGEIDIQNNSHIVETKRKKRSIGETREKRAPDEKTNRNRFPNFFPSQTPTPSSKENIDKNFQKDFAQLNIVDRLRTLNKARRIINFANNRQRGFSDRHNNPIFNQRQLQNKRYQNSQRIRINQKFKDPSVSPSNVRPVNNQKIFKFVEYVTQRFNSNTAR</sequence>
<dbReference type="InterPro" id="IPR000073">
    <property type="entry name" value="AB_hydrolase_1"/>
</dbReference>
<feature type="compositionally biased region" description="Polar residues" evidence="1">
    <location>
        <begin position="560"/>
        <end position="570"/>
    </location>
</feature>
<dbReference type="SUPFAM" id="SSF56436">
    <property type="entry name" value="C-type lectin-like"/>
    <property type="match status" value="1"/>
</dbReference>
<dbReference type="SUPFAM" id="SSF53474">
    <property type="entry name" value="alpha/beta-Hydrolases"/>
    <property type="match status" value="1"/>
</dbReference>
<feature type="region of interest" description="Disordered" evidence="1">
    <location>
        <begin position="531"/>
        <end position="570"/>
    </location>
</feature>
<dbReference type="EC" id="3.1.1.23" evidence="3"/>
<organism evidence="3 4">
    <name type="scientific">Mytilus coruscus</name>
    <name type="common">Sea mussel</name>
    <dbReference type="NCBI Taxonomy" id="42192"/>
    <lineage>
        <taxon>Eukaryota</taxon>
        <taxon>Metazoa</taxon>
        <taxon>Spiralia</taxon>
        <taxon>Lophotrochozoa</taxon>
        <taxon>Mollusca</taxon>
        <taxon>Bivalvia</taxon>
        <taxon>Autobranchia</taxon>
        <taxon>Pteriomorphia</taxon>
        <taxon>Mytilida</taxon>
        <taxon>Mytiloidea</taxon>
        <taxon>Mytilidae</taxon>
        <taxon>Mytilinae</taxon>
        <taxon>Mytilus</taxon>
    </lineage>
</organism>